<proteinExistence type="predicted"/>
<evidence type="ECO:0000313" key="3">
    <source>
        <dbReference type="Proteomes" id="UP000186079"/>
    </source>
</evidence>
<accession>A0A1N7AES4</accession>
<reference evidence="2 3" key="1">
    <citation type="submission" date="2017-01" db="EMBL/GenBank/DDBJ databases">
        <authorList>
            <person name="Mah S.A."/>
            <person name="Swanson W.J."/>
            <person name="Moy G.W."/>
            <person name="Vacquier V.D."/>
        </authorList>
    </citation>
    <scope>NUCLEOTIDE SEQUENCE [LARGE SCALE GENOMIC DNA]</scope>
    <source>
        <strain evidence="2 3">ATCC 29606</strain>
    </source>
</reference>
<dbReference type="Pfam" id="PF17194">
    <property type="entry name" value="AbiEi_3_N"/>
    <property type="match status" value="1"/>
</dbReference>
<dbReference type="EMBL" id="FTMC01000021">
    <property type="protein sequence ID" value="SIR37660.1"/>
    <property type="molecule type" value="Genomic_DNA"/>
</dbReference>
<dbReference type="Proteomes" id="UP000186079">
    <property type="component" value="Unassembled WGS sequence"/>
</dbReference>
<evidence type="ECO:0000259" key="1">
    <source>
        <dbReference type="Pfam" id="PF17194"/>
    </source>
</evidence>
<evidence type="ECO:0000313" key="2">
    <source>
        <dbReference type="EMBL" id="SIR37660.1"/>
    </source>
</evidence>
<organism evidence="2 3">
    <name type="scientific">Pseudomonas flexibilis</name>
    <dbReference type="NCBI Taxonomy" id="706570"/>
    <lineage>
        <taxon>Bacteria</taxon>
        <taxon>Pseudomonadati</taxon>
        <taxon>Pseudomonadota</taxon>
        <taxon>Gammaproteobacteria</taxon>
        <taxon>Pseudomonadales</taxon>
        <taxon>Pseudomonadaceae</taxon>
        <taxon>Pseudomonas</taxon>
    </lineage>
</organism>
<dbReference type="Pfam" id="PF11459">
    <property type="entry name" value="AbiEi_3"/>
    <property type="match status" value="1"/>
</dbReference>
<name>A0A1N7AES4_9PSED</name>
<dbReference type="RefSeq" id="WP_039560993.1">
    <property type="nucleotide sequence ID" value="NZ_FTMC01000021.1"/>
</dbReference>
<dbReference type="AlphaFoldDB" id="A0A1N7AES4"/>
<gene>
    <name evidence="2" type="ORF">SAMN05421672_12131</name>
</gene>
<protein>
    <submittedName>
        <fullName evidence="2">Transcriptional regulator with AbiEi antitoxin N-terminal domain</fullName>
    </submittedName>
</protein>
<feature type="domain" description="Transcriptional regulator AbiEi antitoxin N-terminal" evidence="1">
    <location>
        <begin position="2"/>
        <end position="91"/>
    </location>
</feature>
<sequence>MKINQLLADWPPGVVATQAWLHRQGVGSSLARKYQQSGWLEKVGHGAWRRSGDRIDWQGALYALQQDSPLRFWAGAQTALDLQGYDHYLRLGGETISLWAAPGATLPTWFAQHDWGMPVSCTSAPLFADSDTATWQGFRPPHHDFEVWISSPERAVLELIHVSDGEALFSSVADLLAGLATLSPRRLQRLLEACRSVRVKRVFLLLARHAGHAWYARLDLTRLDLGSGKRQLISGGHLDKQFLITVPGSFANAS</sequence>
<dbReference type="InterPro" id="IPR033455">
    <property type="entry name" value="AbiEi_3_N"/>
</dbReference>
<dbReference type="InterPro" id="IPR021561">
    <property type="entry name" value="AbiEi_3"/>
</dbReference>